<reference evidence="2 3" key="1">
    <citation type="submission" date="2020-08" db="EMBL/GenBank/DDBJ databases">
        <title>Functional genomics of gut bacteria from endangered species of beetles.</title>
        <authorList>
            <person name="Carlos-Shanley C."/>
        </authorList>
    </citation>
    <scope>NUCLEOTIDE SEQUENCE [LARGE SCALE GENOMIC DNA]</scope>
    <source>
        <strain evidence="2 3">S00124</strain>
    </source>
</reference>
<organism evidence="2 3">
    <name type="scientific">Comamonas odontotermitis</name>
    <dbReference type="NCBI Taxonomy" id="379895"/>
    <lineage>
        <taxon>Bacteria</taxon>
        <taxon>Pseudomonadati</taxon>
        <taxon>Pseudomonadota</taxon>
        <taxon>Betaproteobacteria</taxon>
        <taxon>Burkholderiales</taxon>
        <taxon>Comamonadaceae</taxon>
        <taxon>Comamonas</taxon>
    </lineage>
</organism>
<accession>A0ABR6RL28</accession>
<evidence type="ECO:0000313" key="3">
    <source>
        <dbReference type="Proteomes" id="UP000562492"/>
    </source>
</evidence>
<dbReference type="Proteomes" id="UP000562492">
    <property type="component" value="Unassembled WGS sequence"/>
</dbReference>
<evidence type="ECO:0000313" key="2">
    <source>
        <dbReference type="EMBL" id="MBB6579876.1"/>
    </source>
</evidence>
<dbReference type="SUPFAM" id="SSF46955">
    <property type="entry name" value="Putative DNA-binding domain"/>
    <property type="match status" value="1"/>
</dbReference>
<protein>
    <recommendedName>
        <fullName evidence="1">Translation initiation factor IF-2 N-terminal domain-containing protein</fullName>
    </recommendedName>
</protein>
<dbReference type="Gene3D" id="3.30.56.50">
    <property type="entry name" value="Putative DNA-binding domain, N-terminal subdomain of bacterial translation initiation factor IF2"/>
    <property type="match status" value="1"/>
</dbReference>
<dbReference type="InterPro" id="IPR006847">
    <property type="entry name" value="IF2_N"/>
</dbReference>
<feature type="domain" description="Translation initiation factor IF-2 N-terminal" evidence="1">
    <location>
        <begin position="46"/>
        <end position="92"/>
    </location>
</feature>
<gene>
    <name evidence="2" type="ORF">HNP33_003995</name>
</gene>
<dbReference type="InterPro" id="IPR009061">
    <property type="entry name" value="DNA-bd_dom_put_sf"/>
</dbReference>
<evidence type="ECO:0000259" key="1">
    <source>
        <dbReference type="Pfam" id="PF04760"/>
    </source>
</evidence>
<keyword evidence="3" id="KW-1185">Reference proteome</keyword>
<proteinExistence type="predicted"/>
<sequence>MRDENLTQADCSDGSRVIGVYVRGRYMTLPCHEQGRIIRLEPQPETVRSFAEELRKSPEQLLEQLHAAGVQKEGMDSPLTDADKQKLLSHLQSLYVAGDRKRITLTKKAQEKVRAEIKQEVKEEIKVQAHGESRSNEDKTVCRIIYPYSLRGLFIDDELPSYLKSAFQAIYGFQPTWFDARALRPYIDRLTAIYKAAEVGDREALLHALQQCFEGASPHVFSTLEALVLWICDDYFSSPFTAKILIAWARYESVLSQKKLENRYLRSGNTLAALASWRLRRNKRFFPSCVATIALH</sequence>
<dbReference type="Pfam" id="PF04760">
    <property type="entry name" value="IF2_N"/>
    <property type="match status" value="1"/>
</dbReference>
<name>A0ABR6RL28_9BURK</name>
<comment type="caution">
    <text evidence="2">The sequence shown here is derived from an EMBL/GenBank/DDBJ whole genome shotgun (WGS) entry which is preliminary data.</text>
</comment>
<dbReference type="RefSeq" id="WP_184711553.1">
    <property type="nucleotide sequence ID" value="NZ_JACHKZ010000041.1"/>
</dbReference>
<dbReference type="EMBL" id="JACHKZ010000041">
    <property type="protein sequence ID" value="MBB6579876.1"/>
    <property type="molecule type" value="Genomic_DNA"/>
</dbReference>